<dbReference type="InterPro" id="IPR038013">
    <property type="entry name" value="ALG11"/>
</dbReference>
<evidence type="ECO:0000313" key="16">
    <source>
        <dbReference type="Proteomes" id="UP001165065"/>
    </source>
</evidence>
<dbReference type="GO" id="GO:0006487">
    <property type="term" value="P:protein N-linked glycosylation"/>
    <property type="evidence" value="ECO:0007669"/>
    <property type="project" value="TreeGrafter"/>
</dbReference>
<evidence type="ECO:0000259" key="13">
    <source>
        <dbReference type="Pfam" id="PF00534"/>
    </source>
</evidence>
<comment type="subcellular location">
    <subcellularLocation>
        <location evidence="1">Endoplasmic reticulum membrane</location>
        <topology evidence="1">Single-pass membrane protein</topology>
    </subcellularLocation>
</comment>
<keyword evidence="6 12" id="KW-0808">Transferase</keyword>
<keyword evidence="10 12" id="KW-0472">Membrane</keyword>
<dbReference type="CDD" id="cd03806">
    <property type="entry name" value="GT4_ALG11-like"/>
    <property type="match status" value="1"/>
</dbReference>
<comment type="pathway">
    <text evidence="2 12">Protein modification; protein glycosylation.</text>
</comment>
<dbReference type="InterPro" id="IPR001296">
    <property type="entry name" value="Glyco_trans_1"/>
</dbReference>
<evidence type="ECO:0000256" key="3">
    <source>
        <dbReference type="ARBA" id="ARBA00012645"/>
    </source>
</evidence>
<dbReference type="AlphaFoldDB" id="A0A9W7LFN1"/>
<keyword evidence="9 12" id="KW-1133">Transmembrane helix</keyword>
<dbReference type="GO" id="GO:0004377">
    <property type="term" value="F:GDP-Man:Man(3)GlcNAc(2)-PP-Dol alpha-1,2-mannosyltransferase activity"/>
    <property type="evidence" value="ECO:0007669"/>
    <property type="project" value="UniProtKB-UniRule"/>
</dbReference>
<reference evidence="16" key="1">
    <citation type="journal article" date="2023" name="Commun. Biol.">
        <title>Genome analysis of Parmales, the sister group of diatoms, reveals the evolutionary specialization of diatoms from phago-mixotrophs to photoautotrophs.</title>
        <authorList>
            <person name="Ban H."/>
            <person name="Sato S."/>
            <person name="Yoshikawa S."/>
            <person name="Yamada K."/>
            <person name="Nakamura Y."/>
            <person name="Ichinomiya M."/>
            <person name="Sato N."/>
            <person name="Blanc-Mathieu R."/>
            <person name="Endo H."/>
            <person name="Kuwata A."/>
            <person name="Ogata H."/>
        </authorList>
    </citation>
    <scope>NUCLEOTIDE SEQUENCE [LARGE SCALE GENOMIC DNA]</scope>
</reference>
<dbReference type="Pfam" id="PF00534">
    <property type="entry name" value="Glycos_transf_1"/>
    <property type="match status" value="1"/>
</dbReference>
<dbReference type="EMBL" id="BRYA01000377">
    <property type="protein sequence ID" value="GMI48176.1"/>
    <property type="molecule type" value="Genomic_DNA"/>
</dbReference>
<feature type="domain" description="ALG11 mannosyltransferase N-terminal" evidence="14">
    <location>
        <begin position="4"/>
        <end position="225"/>
    </location>
</feature>
<dbReference type="Pfam" id="PF15924">
    <property type="entry name" value="ALG11_N"/>
    <property type="match status" value="1"/>
</dbReference>
<evidence type="ECO:0000256" key="11">
    <source>
        <dbReference type="ARBA" id="ARBA00045065"/>
    </source>
</evidence>
<organism evidence="15 16">
    <name type="scientific">Triparma columacea</name>
    <dbReference type="NCBI Taxonomy" id="722753"/>
    <lineage>
        <taxon>Eukaryota</taxon>
        <taxon>Sar</taxon>
        <taxon>Stramenopiles</taxon>
        <taxon>Ochrophyta</taxon>
        <taxon>Bolidophyceae</taxon>
        <taxon>Parmales</taxon>
        <taxon>Triparmaceae</taxon>
        <taxon>Triparma</taxon>
    </lineage>
</organism>
<feature type="transmembrane region" description="Helical" evidence="12">
    <location>
        <begin position="190"/>
        <end position="212"/>
    </location>
</feature>
<dbReference type="Proteomes" id="UP001165065">
    <property type="component" value="Unassembled WGS sequence"/>
</dbReference>
<dbReference type="GO" id="GO:0005789">
    <property type="term" value="C:endoplasmic reticulum membrane"/>
    <property type="evidence" value="ECO:0007669"/>
    <property type="project" value="UniProtKB-SubCell"/>
</dbReference>
<evidence type="ECO:0000256" key="5">
    <source>
        <dbReference type="ARBA" id="ARBA00022676"/>
    </source>
</evidence>
<dbReference type="Gene3D" id="3.40.50.2000">
    <property type="entry name" value="Glycogen Phosphorylase B"/>
    <property type="match status" value="1"/>
</dbReference>
<evidence type="ECO:0000256" key="1">
    <source>
        <dbReference type="ARBA" id="ARBA00004389"/>
    </source>
</evidence>
<keyword evidence="16" id="KW-1185">Reference proteome</keyword>
<keyword evidence="5 12" id="KW-0328">Glycosyltransferase</keyword>
<evidence type="ECO:0000256" key="12">
    <source>
        <dbReference type="RuleBase" id="RU367051"/>
    </source>
</evidence>
<dbReference type="PANTHER" id="PTHR45919">
    <property type="entry name" value="GDP-MAN:MAN(3)GLCNAC(2)-PP-DOL ALPHA-1,2-MANNOSYLTRANSFERASE"/>
    <property type="match status" value="1"/>
</dbReference>
<dbReference type="SUPFAM" id="SSF53756">
    <property type="entry name" value="UDP-Glycosyltransferase/glycogen phosphorylase"/>
    <property type="match status" value="1"/>
</dbReference>
<evidence type="ECO:0000256" key="2">
    <source>
        <dbReference type="ARBA" id="ARBA00004922"/>
    </source>
</evidence>
<dbReference type="InterPro" id="IPR031814">
    <property type="entry name" value="ALG11_N"/>
</dbReference>
<evidence type="ECO:0000313" key="15">
    <source>
        <dbReference type="EMBL" id="GMI48176.1"/>
    </source>
</evidence>
<gene>
    <name evidence="15" type="ORF">TrCOL_g12621</name>
</gene>
<feature type="domain" description="Glycosyl transferase family 1" evidence="13">
    <location>
        <begin position="244"/>
        <end position="415"/>
    </location>
</feature>
<name>A0A9W7LFN1_9STRA</name>
<dbReference type="PANTHER" id="PTHR45919:SF1">
    <property type="entry name" value="GDP-MAN:MAN(3)GLCNAC(2)-PP-DOL ALPHA-1,2-MANNOSYLTRANSFERASE"/>
    <property type="match status" value="1"/>
</dbReference>
<evidence type="ECO:0000256" key="9">
    <source>
        <dbReference type="ARBA" id="ARBA00022989"/>
    </source>
</evidence>
<evidence type="ECO:0000256" key="8">
    <source>
        <dbReference type="ARBA" id="ARBA00022824"/>
    </source>
</evidence>
<keyword evidence="8 12" id="KW-0256">Endoplasmic reticulum</keyword>
<evidence type="ECO:0000256" key="6">
    <source>
        <dbReference type="ARBA" id="ARBA00022679"/>
    </source>
</evidence>
<proteinExistence type="inferred from homology"/>
<evidence type="ECO:0000256" key="7">
    <source>
        <dbReference type="ARBA" id="ARBA00022692"/>
    </source>
</evidence>
<keyword evidence="7 12" id="KW-0812">Transmembrane</keyword>
<comment type="function">
    <text evidence="12">GDP-Man:Man(3)GlcNAc(2)-PP-Dol alpha-1,2-mannosyltransferase that operates in the biosynthetic pathway of dolichol-linked oligosaccharides, the glycan precursors employed in protein asparagine (N)-glycosylation. The assembly of dolichol-linked oligosaccharides begins on the cytosolic side of the endoplasmic reticulum membrane and finishes in its lumen. The sequential addition of sugars to dolichol pyrophosphate produces dolichol-linked oligosaccharides containing fourteen sugars, including two GlcNAcs, nine mannoses and three glucoses. Once assembled, the oligosaccharide is transferred from the lipid to nascent proteins by oligosaccharyltransferases. Catalyzes, on the cytoplasmic face of the endoplasmic reticulum, the addition of the fourth and fifth mannose residues to the dolichol-linked oligosaccharide chain, to produce Man(5)GlcNAc(2)-PP-dolichol core oligosaccharide.</text>
</comment>
<evidence type="ECO:0000259" key="14">
    <source>
        <dbReference type="Pfam" id="PF15924"/>
    </source>
</evidence>
<dbReference type="EC" id="2.4.1.131" evidence="3 12"/>
<protein>
    <recommendedName>
        <fullName evidence="4 12">GDP-Man:Man(3)GlcNAc(2)-PP-Dol alpha-1,2-mannosyltransferase</fullName>
        <ecNumber evidence="3 12">2.4.1.131</ecNumber>
    </recommendedName>
</protein>
<comment type="catalytic activity">
    <reaction evidence="11 12">
        <text>an alpha-D-Man-(1-&gt;3)-[alpha-D-Man-(1-&gt;6)]-beta-D-Man-(1-&gt;4)-beta-D-GlcNAc-(1-&gt;4)-alpha-D-GlcNAc-diphospho-di-trans,poly-cis-dolichol + 2 GDP-alpha-D-mannose = an alpha-D-Man-(1-&gt;2)-alpha-D-Man-(1-&gt;2)-alpha-D-Man-(1-&gt;3)-[alpha-D-Man-(1-&gt;6)]-beta-D-Man-(1-&gt;4)-beta-D-GlcNAc-(1-&gt;4)-alpha-D-GlcNAc-diphospho-di-trans,poly-cis-dolichol + 2 GDP + 2 H(+)</text>
        <dbReference type="Rhea" id="RHEA:29523"/>
        <dbReference type="Rhea" id="RHEA-COMP:19515"/>
        <dbReference type="Rhea" id="RHEA-COMP:19516"/>
        <dbReference type="ChEBI" id="CHEBI:15378"/>
        <dbReference type="ChEBI" id="CHEBI:57527"/>
        <dbReference type="ChEBI" id="CHEBI:58189"/>
        <dbReference type="ChEBI" id="CHEBI:132511"/>
        <dbReference type="ChEBI" id="CHEBI:132515"/>
        <dbReference type="EC" id="2.4.1.131"/>
    </reaction>
    <physiologicalReaction direction="left-to-right" evidence="11 12">
        <dbReference type="Rhea" id="RHEA:29524"/>
    </physiologicalReaction>
</comment>
<accession>A0A9W7LFN1</accession>
<evidence type="ECO:0000256" key="10">
    <source>
        <dbReference type="ARBA" id="ARBA00023136"/>
    </source>
</evidence>
<dbReference type="OrthoDB" id="2276068at2759"/>
<comment type="similarity">
    <text evidence="12">Belongs to the glycosyltransferase group 1 family. Glycosyltransferase 4 subfamily.</text>
</comment>
<evidence type="ECO:0000256" key="4">
    <source>
        <dbReference type="ARBA" id="ARBA00022018"/>
    </source>
</evidence>
<sequence>MVKLGFYHPFPAGGGGGERVLWKMLEEIENMVSNREINIDSIEVYCAASEEGASKDAPSSILSAVSHKFQITINLPITFIPVPSGRALVSPSSYPSFTMFLQSLGGARFVARALSGRPLPDIFLDTTGCAFTYFPVKLIGFLRGSRIKVFTYTHYPTISTDMLALVYSRRPTYNNSDALASNPLKAYVKLLYYLLFALIYAISGTFADFVMVNSTWTRNHISSLWPLSSPLVLYPPCDAVGFGKSPLTSKKPYIISIGQFRPEKDHALQIRAFKKFKDECRKSRGAKLVLLGGCRGSDDEGRVAELKALVSSLGLEGSVMFLLNEPYSVLKRYLAESSVGIHTMWNEHFGIGVVEMMAAGLITIAHNSGGPKADIIKPGVDGYLADTVETYAEAMKEVFETPEDELLKMRQAARESSMKFDDEQFAKSFRAMFLSNLSQSQKQVIEEVDS</sequence>
<comment type="caution">
    <text evidence="15">The sequence shown here is derived from an EMBL/GenBank/DDBJ whole genome shotgun (WGS) entry which is preliminary data.</text>
</comment>